<keyword evidence="3" id="KW-1185">Reference proteome</keyword>
<evidence type="ECO:0000259" key="1">
    <source>
        <dbReference type="Pfam" id="PF07714"/>
    </source>
</evidence>
<dbReference type="InterPro" id="IPR011009">
    <property type="entry name" value="Kinase-like_dom_sf"/>
</dbReference>
<organism evidence="2 3">
    <name type="scientific">Hypsibius exemplaris</name>
    <name type="common">Freshwater tardigrade</name>
    <dbReference type="NCBI Taxonomy" id="2072580"/>
    <lineage>
        <taxon>Eukaryota</taxon>
        <taxon>Metazoa</taxon>
        <taxon>Ecdysozoa</taxon>
        <taxon>Tardigrada</taxon>
        <taxon>Eutardigrada</taxon>
        <taxon>Parachela</taxon>
        <taxon>Hypsibioidea</taxon>
        <taxon>Hypsibiidae</taxon>
        <taxon>Hypsibius</taxon>
    </lineage>
</organism>
<dbReference type="PANTHER" id="PTHR24416">
    <property type="entry name" value="TYROSINE-PROTEIN KINASE RECEPTOR"/>
    <property type="match status" value="1"/>
</dbReference>
<evidence type="ECO:0000313" key="3">
    <source>
        <dbReference type="Proteomes" id="UP000192578"/>
    </source>
</evidence>
<dbReference type="InterPro" id="IPR001245">
    <property type="entry name" value="Ser-Thr/Tyr_kinase_cat_dom"/>
</dbReference>
<gene>
    <name evidence="2" type="ORF">BV898_15052</name>
</gene>
<feature type="domain" description="Serine-threonine/tyrosine-protein kinase catalytic" evidence="1">
    <location>
        <begin position="13"/>
        <end position="61"/>
    </location>
</feature>
<dbReference type="GO" id="GO:0004714">
    <property type="term" value="F:transmembrane receptor protein tyrosine kinase activity"/>
    <property type="evidence" value="ECO:0007669"/>
    <property type="project" value="TreeGrafter"/>
</dbReference>
<dbReference type="OrthoDB" id="5847080at2759"/>
<dbReference type="Proteomes" id="UP000192578">
    <property type="component" value="Unassembled WGS sequence"/>
</dbReference>
<accession>A0A9X6RK13</accession>
<sequence length="130" mass="15149">MPYLGSKGGSSSLNEFVAWLVEGHQLERPPAAPIQIDDLLRQCWRLRTEERPTFTELREELDKLISDDVTDSYLALDEPYQKFNKLNEELLNTMIIVEEDCNKAKRLDTETVGNNFSRDFNRFFLLLHAN</sequence>
<proteinExistence type="predicted"/>
<protein>
    <recommendedName>
        <fullName evidence="1">Serine-threonine/tyrosine-protein kinase catalytic domain-containing protein</fullName>
    </recommendedName>
</protein>
<reference evidence="3" key="1">
    <citation type="submission" date="2017-01" db="EMBL/GenBank/DDBJ databases">
        <title>Comparative genomics of anhydrobiosis in the tardigrade Hypsibius dujardini.</title>
        <authorList>
            <person name="Yoshida Y."/>
            <person name="Koutsovoulos G."/>
            <person name="Laetsch D."/>
            <person name="Stevens L."/>
            <person name="Kumar S."/>
            <person name="Horikawa D."/>
            <person name="Ishino K."/>
            <person name="Komine S."/>
            <person name="Tomita M."/>
            <person name="Blaxter M."/>
            <person name="Arakawa K."/>
        </authorList>
    </citation>
    <scope>NUCLEOTIDE SEQUENCE [LARGE SCALE GENOMIC DNA]</scope>
    <source>
        <strain evidence="3">Z151</strain>
    </source>
</reference>
<dbReference type="SUPFAM" id="SSF56112">
    <property type="entry name" value="Protein kinase-like (PK-like)"/>
    <property type="match status" value="1"/>
</dbReference>
<dbReference type="AlphaFoldDB" id="A0A9X6RK13"/>
<dbReference type="GO" id="GO:0005886">
    <property type="term" value="C:plasma membrane"/>
    <property type="evidence" value="ECO:0007669"/>
    <property type="project" value="TreeGrafter"/>
</dbReference>
<dbReference type="PANTHER" id="PTHR24416:SF611">
    <property type="entry name" value="TYROSINE-PROTEIN KINASE TRANSMEMBRANE RECEPTOR ROR"/>
    <property type="match status" value="1"/>
</dbReference>
<dbReference type="InterPro" id="IPR050122">
    <property type="entry name" value="RTK"/>
</dbReference>
<dbReference type="Pfam" id="PF07714">
    <property type="entry name" value="PK_Tyr_Ser-Thr"/>
    <property type="match status" value="1"/>
</dbReference>
<dbReference type="GO" id="GO:0007169">
    <property type="term" value="P:cell surface receptor protein tyrosine kinase signaling pathway"/>
    <property type="evidence" value="ECO:0007669"/>
    <property type="project" value="TreeGrafter"/>
</dbReference>
<name>A0A9X6RK13_HYPEX</name>
<dbReference type="EMBL" id="MTYJ01000195">
    <property type="protein sequence ID" value="OWA50539.1"/>
    <property type="molecule type" value="Genomic_DNA"/>
</dbReference>
<dbReference type="GO" id="GO:0043235">
    <property type="term" value="C:receptor complex"/>
    <property type="evidence" value="ECO:0007669"/>
    <property type="project" value="TreeGrafter"/>
</dbReference>
<evidence type="ECO:0000313" key="2">
    <source>
        <dbReference type="EMBL" id="OWA50539.1"/>
    </source>
</evidence>
<dbReference type="Gene3D" id="1.10.510.10">
    <property type="entry name" value="Transferase(Phosphotransferase) domain 1"/>
    <property type="match status" value="1"/>
</dbReference>
<comment type="caution">
    <text evidence="2">The sequence shown here is derived from an EMBL/GenBank/DDBJ whole genome shotgun (WGS) entry which is preliminary data.</text>
</comment>